<evidence type="ECO:0000313" key="1">
    <source>
        <dbReference type="EMBL" id="SEH05150.1"/>
    </source>
</evidence>
<keyword evidence="2" id="KW-1185">Reference proteome</keyword>
<dbReference type="EMBL" id="FMSV02000160">
    <property type="protein sequence ID" value="SEH05150.1"/>
    <property type="molecule type" value="Genomic_DNA"/>
</dbReference>
<sequence>MDGKDVSYSSWKSDMIQFTFNDISQKSYQRVEVCTPNGYCDAENISVKVCDKTPRLFCDGDQLYEQTAC</sequence>
<organism evidence="1 2">
    <name type="scientific">Candidatus Venteria ishoeyi</name>
    <dbReference type="NCBI Taxonomy" id="1899563"/>
    <lineage>
        <taxon>Bacteria</taxon>
        <taxon>Pseudomonadati</taxon>
        <taxon>Pseudomonadota</taxon>
        <taxon>Gammaproteobacteria</taxon>
        <taxon>Thiotrichales</taxon>
        <taxon>Thiotrichaceae</taxon>
        <taxon>Venteria</taxon>
    </lineage>
</organism>
<accession>A0A1H6F4U2</accession>
<dbReference type="Proteomes" id="UP000236724">
    <property type="component" value="Unassembled WGS sequence"/>
</dbReference>
<protein>
    <submittedName>
        <fullName evidence="1">Uncharacterized protein</fullName>
    </submittedName>
</protein>
<gene>
    <name evidence="1" type="ORF">MBHS_01003</name>
</gene>
<dbReference type="AlphaFoldDB" id="A0A1H6F4U2"/>
<name>A0A1H6F4U2_9GAMM</name>
<dbReference type="RefSeq" id="WP_146066535.1">
    <property type="nucleotide sequence ID" value="NZ_FMSV02000160.1"/>
</dbReference>
<evidence type="ECO:0000313" key="2">
    <source>
        <dbReference type="Proteomes" id="UP000236724"/>
    </source>
</evidence>
<reference evidence="1 2" key="1">
    <citation type="submission" date="2016-10" db="EMBL/GenBank/DDBJ databases">
        <authorList>
            <person name="de Groot N.N."/>
        </authorList>
    </citation>
    <scope>NUCLEOTIDE SEQUENCE [LARGE SCALE GENOMIC DNA]</scope>
    <source>
        <strain evidence="1">MBHS1</strain>
    </source>
</reference>
<proteinExistence type="predicted"/>